<sequence>MNMILCDFAFLSLKRTGNSDVSILYTFLCNLVLYSNVTMSHENKNAVDDLNCVFSRSNVVTEDIGKLFVRRHAEPSSH</sequence>
<keyword evidence="2" id="KW-1185">Reference proteome</keyword>
<proteinExistence type="predicted"/>
<organism evidence="1 2">
    <name type="scientific">Populus tomentosa</name>
    <name type="common">Chinese white poplar</name>
    <dbReference type="NCBI Taxonomy" id="118781"/>
    <lineage>
        <taxon>Eukaryota</taxon>
        <taxon>Viridiplantae</taxon>
        <taxon>Streptophyta</taxon>
        <taxon>Embryophyta</taxon>
        <taxon>Tracheophyta</taxon>
        <taxon>Spermatophyta</taxon>
        <taxon>Magnoliopsida</taxon>
        <taxon>eudicotyledons</taxon>
        <taxon>Gunneridae</taxon>
        <taxon>Pentapetalae</taxon>
        <taxon>rosids</taxon>
        <taxon>fabids</taxon>
        <taxon>Malpighiales</taxon>
        <taxon>Salicaceae</taxon>
        <taxon>Saliceae</taxon>
        <taxon>Populus</taxon>
    </lineage>
</organism>
<name>A0A8X8APT5_POPTO</name>
<comment type="caution">
    <text evidence="1">The sequence shown here is derived from an EMBL/GenBank/DDBJ whole genome shotgun (WGS) entry which is preliminary data.</text>
</comment>
<evidence type="ECO:0000313" key="2">
    <source>
        <dbReference type="Proteomes" id="UP000886885"/>
    </source>
</evidence>
<evidence type="ECO:0000313" key="1">
    <source>
        <dbReference type="EMBL" id="KAG6791052.1"/>
    </source>
</evidence>
<dbReference type="EMBL" id="JAAWWB010000001">
    <property type="protein sequence ID" value="KAG6791052.1"/>
    <property type="molecule type" value="Genomic_DNA"/>
</dbReference>
<dbReference type="AlphaFoldDB" id="A0A8X8APT5"/>
<gene>
    <name evidence="1" type="ORF">POTOM_000162</name>
</gene>
<protein>
    <submittedName>
        <fullName evidence="1">Uncharacterized protein</fullName>
    </submittedName>
</protein>
<dbReference type="Proteomes" id="UP000886885">
    <property type="component" value="Chromosome 1A"/>
</dbReference>
<reference evidence="1" key="1">
    <citation type="journal article" date="2020" name="bioRxiv">
        <title>Hybrid origin of Populus tomentosa Carr. identified through genome sequencing and phylogenomic analysis.</title>
        <authorList>
            <person name="An X."/>
            <person name="Gao K."/>
            <person name="Chen Z."/>
            <person name="Li J."/>
            <person name="Yang X."/>
            <person name="Yang X."/>
            <person name="Zhou J."/>
            <person name="Guo T."/>
            <person name="Zhao T."/>
            <person name="Huang S."/>
            <person name="Miao D."/>
            <person name="Khan W.U."/>
            <person name="Rao P."/>
            <person name="Ye M."/>
            <person name="Lei B."/>
            <person name="Liao W."/>
            <person name="Wang J."/>
            <person name="Ji L."/>
            <person name="Li Y."/>
            <person name="Guo B."/>
            <person name="Mustafa N.S."/>
            <person name="Li S."/>
            <person name="Yun Q."/>
            <person name="Keller S.R."/>
            <person name="Mao J."/>
            <person name="Zhang R."/>
            <person name="Strauss S.H."/>
        </authorList>
    </citation>
    <scope>NUCLEOTIDE SEQUENCE</scope>
    <source>
        <strain evidence="1">GM15</strain>
        <tissue evidence="1">Leaf</tissue>
    </source>
</reference>
<accession>A0A8X8APT5</accession>